<evidence type="ECO:0000313" key="3">
    <source>
        <dbReference type="Proteomes" id="UP001162156"/>
    </source>
</evidence>
<proteinExistence type="predicted"/>
<dbReference type="Proteomes" id="UP001162156">
    <property type="component" value="Unassembled WGS sequence"/>
</dbReference>
<dbReference type="EMBL" id="JANEYF010004223">
    <property type="protein sequence ID" value="KAJ8931841.1"/>
    <property type="molecule type" value="Genomic_DNA"/>
</dbReference>
<sequence>MSFPEPPELCMEQPEDDEDSNNEEVPRNYFNLADIENHNCPPNTTPLGPNCISLCKKDHQQELEESEAAIFEVYHHLIKDNLT</sequence>
<evidence type="ECO:0000256" key="1">
    <source>
        <dbReference type="SAM" id="MobiDB-lite"/>
    </source>
</evidence>
<evidence type="ECO:0000313" key="2">
    <source>
        <dbReference type="EMBL" id="KAJ8931841.1"/>
    </source>
</evidence>
<accession>A0AAV8X1N2</accession>
<feature type="region of interest" description="Disordered" evidence="1">
    <location>
        <begin position="1"/>
        <end position="25"/>
    </location>
</feature>
<reference evidence="2" key="1">
    <citation type="journal article" date="2023" name="Insect Mol. Biol.">
        <title>Genome sequencing provides insights into the evolution of gene families encoding plant cell wall-degrading enzymes in longhorned beetles.</title>
        <authorList>
            <person name="Shin N.R."/>
            <person name="Okamura Y."/>
            <person name="Kirsch R."/>
            <person name="Pauchet Y."/>
        </authorList>
    </citation>
    <scope>NUCLEOTIDE SEQUENCE</scope>
    <source>
        <strain evidence="2">RBIC_L_NR</strain>
    </source>
</reference>
<feature type="compositionally biased region" description="Acidic residues" evidence="1">
    <location>
        <begin position="13"/>
        <end position="22"/>
    </location>
</feature>
<gene>
    <name evidence="2" type="ORF">NQ314_015238</name>
</gene>
<name>A0AAV8X1N2_9CUCU</name>
<keyword evidence="3" id="KW-1185">Reference proteome</keyword>
<organism evidence="2 3">
    <name type="scientific">Rhamnusium bicolor</name>
    <dbReference type="NCBI Taxonomy" id="1586634"/>
    <lineage>
        <taxon>Eukaryota</taxon>
        <taxon>Metazoa</taxon>
        <taxon>Ecdysozoa</taxon>
        <taxon>Arthropoda</taxon>
        <taxon>Hexapoda</taxon>
        <taxon>Insecta</taxon>
        <taxon>Pterygota</taxon>
        <taxon>Neoptera</taxon>
        <taxon>Endopterygota</taxon>
        <taxon>Coleoptera</taxon>
        <taxon>Polyphaga</taxon>
        <taxon>Cucujiformia</taxon>
        <taxon>Chrysomeloidea</taxon>
        <taxon>Cerambycidae</taxon>
        <taxon>Lepturinae</taxon>
        <taxon>Rhagiini</taxon>
        <taxon>Rhamnusium</taxon>
    </lineage>
</organism>
<protein>
    <submittedName>
        <fullName evidence="2">Uncharacterized protein</fullName>
    </submittedName>
</protein>
<comment type="caution">
    <text evidence="2">The sequence shown here is derived from an EMBL/GenBank/DDBJ whole genome shotgun (WGS) entry which is preliminary data.</text>
</comment>
<dbReference type="AlphaFoldDB" id="A0AAV8X1N2"/>